<evidence type="ECO:0000313" key="1">
    <source>
        <dbReference type="EMBL" id="CAK5126730.1"/>
    </source>
</evidence>
<gene>
    <name evidence="1" type="ORF">MENTE1834_LOCUS48386</name>
</gene>
<dbReference type="Proteomes" id="UP001497535">
    <property type="component" value="Unassembled WGS sequence"/>
</dbReference>
<sequence>MNLTEKLPCLCHALLEQKSVQIICTGTLPEKIWNELNGYSISIGKMAIRDCSEIIENFQPVPPLTIRSLEISNCQINQMPPTSFDSLSTSLEELWLLNNSLTSIPKLSKLKNLVALNLNVNELKKFPDSSLIGLKKLKHLRLKKNKICSLV</sequence>
<accession>A0ACB1B776</accession>
<comment type="caution">
    <text evidence="1">The sequence shown here is derived from an EMBL/GenBank/DDBJ whole genome shotgun (WGS) entry which is preliminary data.</text>
</comment>
<reference evidence="1" key="1">
    <citation type="submission" date="2023-11" db="EMBL/GenBank/DDBJ databases">
        <authorList>
            <person name="Poullet M."/>
        </authorList>
    </citation>
    <scope>NUCLEOTIDE SEQUENCE</scope>
    <source>
        <strain evidence="1">E1834</strain>
    </source>
</reference>
<organism evidence="1 2">
    <name type="scientific">Meloidogyne enterolobii</name>
    <name type="common">Root-knot nematode worm</name>
    <name type="synonym">Meloidogyne mayaguensis</name>
    <dbReference type="NCBI Taxonomy" id="390850"/>
    <lineage>
        <taxon>Eukaryota</taxon>
        <taxon>Metazoa</taxon>
        <taxon>Ecdysozoa</taxon>
        <taxon>Nematoda</taxon>
        <taxon>Chromadorea</taxon>
        <taxon>Rhabditida</taxon>
        <taxon>Tylenchina</taxon>
        <taxon>Tylenchomorpha</taxon>
        <taxon>Tylenchoidea</taxon>
        <taxon>Meloidogynidae</taxon>
        <taxon>Meloidogyninae</taxon>
        <taxon>Meloidogyne</taxon>
    </lineage>
</organism>
<evidence type="ECO:0000313" key="2">
    <source>
        <dbReference type="Proteomes" id="UP001497535"/>
    </source>
</evidence>
<protein>
    <submittedName>
        <fullName evidence="1">Uncharacterized protein</fullName>
    </submittedName>
</protein>
<dbReference type="EMBL" id="CAVMJV010000230">
    <property type="protein sequence ID" value="CAK5126730.1"/>
    <property type="molecule type" value="Genomic_DNA"/>
</dbReference>
<proteinExistence type="predicted"/>
<name>A0ACB1B776_MELEN</name>
<keyword evidence="2" id="KW-1185">Reference proteome</keyword>